<dbReference type="PROSITE" id="PS50067">
    <property type="entry name" value="KINESIN_MOTOR_2"/>
    <property type="match status" value="1"/>
</dbReference>
<evidence type="ECO:0000256" key="1">
    <source>
        <dbReference type="ARBA" id="ARBA00001966"/>
    </source>
</evidence>
<dbReference type="Pfam" id="PF25764">
    <property type="entry name" value="KIF21A_4th"/>
    <property type="match status" value="1"/>
</dbReference>
<feature type="binding site" evidence="17">
    <location>
        <begin position="88"/>
        <end position="95"/>
    </location>
    <ligand>
        <name>ATP</name>
        <dbReference type="ChEBI" id="CHEBI:30616"/>
    </ligand>
</feature>
<keyword evidence="12" id="KW-0238">DNA-binding</keyword>
<keyword evidence="7 17" id="KW-0547">Nucleotide-binding</keyword>
<dbReference type="InterPro" id="IPR027417">
    <property type="entry name" value="P-loop_NTPase"/>
</dbReference>
<dbReference type="PRINTS" id="PR00380">
    <property type="entry name" value="KINESINHEAVY"/>
</dbReference>
<reference evidence="21" key="1">
    <citation type="submission" date="2021-04" db="EMBL/GenBank/DDBJ databases">
        <authorList>
            <person name="Chebbi M.A.C M."/>
        </authorList>
    </citation>
    <scope>NUCLEOTIDE SEQUENCE</scope>
</reference>
<dbReference type="GO" id="GO:0051536">
    <property type="term" value="F:iron-sulfur cluster binding"/>
    <property type="evidence" value="ECO:0007669"/>
    <property type="project" value="UniProtKB-KW"/>
</dbReference>
<dbReference type="GO" id="GO:0005634">
    <property type="term" value="C:nucleus"/>
    <property type="evidence" value="ECO:0007669"/>
    <property type="project" value="UniProtKB-SubCell"/>
</dbReference>
<dbReference type="PROSITE" id="PS00411">
    <property type="entry name" value="KINESIN_MOTOR_1"/>
    <property type="match status" value="1"/>
</dbReference>
<evidence type="ECO:0000256" key="4">
    <source>
        <dbReference type="ARBA" id="ARBA00022490"/>
    </source>
</evidence>
<evidence type="ECO:0000256" key="12">
    <source>
        <dbReference type="ARBA" id="ARBA00023125"/>
    </source>
</evidence>
<dbReference type="OrthoDB" id="3176171at2759"/>
<comment type="similarity">
    <text evidence="17">Belongs to the TRAFAC class myosin-kinesin ATPase superfamily. Kinesin family.</text>
</comment>
<dbReference type="FunFam" id="3.40.850.10:FF:000038">
    <property type="entry name" value="chromosome-associated kinesin KIF4A"/>
    <property type="match status" value="1"/>
</dbReference>
<feature type="compositionally biased region" description="Polar residues" evidence="19">
    <location>
        <begin position="674"/>
        <end position="689"/>
    </location>
</feature>
<keyword evidence="4" id="KW-0963">Cytoplasm</keyword>
<sequence>MKSTMADDTVRVAVRIRPLVSSEIDRGCQDILNVIQPENQVQVRNDKAFTFNHVFGPKCTQDEFYETAVSGMISKLFKGYNVTILAYGQTGSGKTHSMGTNYSAGESMGVIPRAINDIFKCINDESDKYNYRVTVSFMELYNEQLYDLLADKNRKDCVVDIREYSNKEIKITGVTEKEVSNADETLQLLIHGSQGRATGSTAMNDQSSRSHAIFSMIIFQEPKDNPANATTAKFHLVDLAGSERSKKTQATGERFKEGVNINKGLLALGNVISQLGDNNSNSFVVYRDSKLTRLLQDSLGGNSITLMIACVSPADYNLEETLSTLRYADRAKKIKNKPIVNQDPKTAKINSLQAEIVNLQLALAVKGPLQGCPPEHAELAERNKSLQKKLRELTEKFNANMFETMCMNERAELAESAKEKIYSGLMKILDEFDKILEDQSLENFYRETLCSIRTRIHELLNQQKKMDAEIYQQMSLEQIPRSQNTTEDTEEDQRSFDDSVHLDEEHAEHTLRQADRNNEVQNINRELAVKEELINRLLSNASQIAEQTKEVQEMELEIKNLQAERDKLLKTLENVQHNSASAKLAESRRKKLQEFEKKISELTRKCTEQNRIIRGKEKSDQQIKNLTSEIQALKQTRVKLIREMRKESDRFTQYKQQREKELYKLKDQDRKRQNQMARMQNQHSKQQNVYKRKIEEYAAMNKRLKETLELQTKAQQRREKNSSSKEGIQALVSREVDEALERVNCEYLLDKYMKERSSYSQLLQTHKKQHANDSAENFTEEMKDLQDVIDLLNTQIGQLQQQLMEADKKKSSGKFQEITSMGDAKLALKTAIEVVTDNCRKHWTKSVKYDLLRPNFDDLEKKHDQVLMENRQLQLREENMKRQMEELKQANEELRKAGPVKKVSTGNKKPLREWDSNAYVYQNISLDESVVDYEDDIVKDPDWSKTPLYKRTRTTFNVINNGSLEESVPSLKRSSNGDIKCSCSKTKCKSRLCSCRKNNGVCGPRCGCDDSCENRDPDKTGQLFFPDKVESNDFKRSKIDAEG</sequence>
<comment type="cofactor">
    <cofactor evidence="1">
        <name>[4Fe-4S] cluster</name>
        <dbReference type="ChEBI" id="CHEBI:49883"/>
    </cofactor>
</comment>
<comment type="subcellular location">
    <subcellularLocation>
        <location evidence="3">Cytoplasm</location>
        <location evidence="3">Cytoskeleton</location>
    </subcellularLocation>
    <subcellularLocation>
        <location evidence="2">Nucleus</location>
    </subcellularLocation>
</comment>
<evidence type="ECO:0000256" key="6">
    <source>
        <dbReference type="ARBA" id="ARBA00022723"/>
    </source>
</evidence>
<dbReference type="GO" id="GO:0007052">
    <property type="term" value="P:mitotic spindle organization"/>
    <property type="evidence" value="ECO:0007669"/>
    <property type="project" value="TreeGrafter"/>
</dbReference>
<feature type="region of interest" description="Disordered" evidence="19">
    <location>
        <begin position="477"/>
        <end position="497"/>
    </location>
</feature>
<dbReference type="GO" id="GO:0046872">
    <property type="term" value="F:metal ion binding"/>
    <property type="evidence" value="ECO:0007669"/>
    <property type="project" value="UniProtKB-KW"/>
</dbReference>
<gene>
    <name evidence="21" type="ORF">HICCMSTLAB_LOCUS8599</name>
</gene>
<feature type="domain" description="Kinesin motor" evidence="20">
    <location>
        <begin position="9"/>
        <end position="334"/>
    </location>
</feature>
<dbReference type="GO" id="GO:0008017">
    <property type="term" value="F:microtubule binding"/>
    <property type="evidence" value="ECO:0007669"/>
    <property type="project" value="InterPro"/>
</dbReference>
<dbReference type="GO" id="GO:0051231">
    <property type="term" value="P:spindle elongation"/>
    <property type="evidence" value="ECO:0007669"/>
    <property type="project" value="TreeGrafter"/>
</dbReference>
<keyword evidence="6" id="KW-0479">Metal-binding</keyword>
<feature type="region of interest" description="Disordered" evidence="19">
    <location>
        <begin position="668"/>
        <end position="689"/>
    </location>
</feature>
<comment type="cofactor">
    <cofactor evidence="16">
        <name>[2Fe-2S] cluster</name>
        <dbReference type="ChEBI" id="CHEBI:190135"/>
    </cofactor>
</comment>
<evidence type="ECO:0000256" key="18">
    <source>
        <dbReference type="SAM" id="Coils"/>
    </source>
</evidence>
<evidence type="ECO:0000256" key="11">
    <source>
        <dbReference type="ARBA" id="ARBA00023054"/>
    </source>
</evidence>
<feature type="coiled-coil region" evidence="18">
    <location>
        <begin position="856"/>
        <end position="897"/>
    </location>
</feature>
<proteinExistence type="inferred from homology"/>
<dbReference type="SMART" id="SM00129">
    <property type="entry name" value="KISc"/>
    <property type="match status" value="1"/>
</dbReference>
<dbReference type="Pfam" id="PF00225">
    <property type="entry name" value="Kinesin"/>
    <property type="match status" value="1"/>
</dbReference>
<organism evidence="21 22">
    <name type="scientific">Cotesia congregata</name>
    <name type="common">Parasitoid wasp</name>
    <name type="synonym">Apanteles congregatus</name>
    <dbReference type="NCBI Taxonomy" id="51543"/>
    <lineage>
        <taxon>Eukaryota</taxon>
        <taxon>Metazoa</taxon>
        <taxon>Ecdysozoa</taxon>
        <taxon>Arthropoda</taxon>
        <taxon>Hexapoda</taxon>
        <taxon>Insecta</taxon>
        <taxon>Pterygota</taxon>
        <taxon>Neoptera</taxon>
        <taxon>Endopterygota</taxon>
        <taxon>Hymenoptera</taxon>
        <taxon>Apocrita</taxon>
        <taxon>Ichneumonoidea</taxon>
        <taxon>Braconidae</taxon>
        <taxon>Microgastrinae</taxon>
        <taxon>Cotesia</taxon>
    </lineage>
</organism>
<dbReference type="InterPro" id="IPR036961">
    <property type="entry name" value="Kinesin_motor_dom_sf"/>
</dbReference>
<accession>A0A8J2HIT5</accession>
<evidence type="ECO:0000256" key="2">
    <source>
        <dbReference type="ARBA" id="ARBA00004123"/>
    </source>
</evidence>
<keyword evidence="9" id="KW-0408">Iron</keyword>
<dbReference type="GO" id="GO:0005829">
    <property type="term" value="C:cytosol"/>
    <property type="evidence" value="ECO:0007669"/>
    <property type="project" value="UniProtKB-ARBA"/>
</dbReference>
<dbReference type="PANTHER" id="PTHR47969">
    <property type="entry name" value="CHROMOSOME-ASSOCIATED KINESIN KIF4A-RELATED"/>
    <property type="match status" value="1"/>
</dbReference>
<dbReference type="InterPro" id="IPR019821">
    <property type="entry name" value="Kinesin_motor_CS"/>
</dbReference>
<dbReference type="GO" id="GO:0005874">
    <property type="term" value="C:microtubule"/>
    <property type="evidence" value="ECO:0007669"/>
    <property type="project" value="UniProtKB-KW"/>
</dbReference>
<dbReference type="GO" id="GO:0005524">
    <property type="term" value="F:ATP binding"/>
    <property type="evidence" value="ECO:0007669"/>
    <property type="project" value="UniProtKB-UniRule"/>
</dbReference>
<dbReference type="InterPro" id="IPR001752">
    <property type="entry name" value="Kinesin_motor_dom"/>
</dbReference>
<keyword evidence="13 17" id="KW-0505">Motor protein</keyword>
<keyword evidence="22" id="KW-1185">Reference proteome</keyword>
<dbReference type="GO" id="GO:0005875">
    <property type="term" value="C:microtubule associated complex"/>
    <property type="evidence" value="ECO:0007669"/>
    <property type="project" value="TreeGrafter"/>
</dbReference>
<evidence type="ECO:0000256" key="19">
    <source>
        <dbReference type="SAM" id="MobiDB-lite"/>
    </source>
</evidence>
<keyword evidence="15" id="KW-0539">Nucleus</keyword>
<dbReference type="GO" id="GO:0007018">
    <property type="term" value="P:microtubule-based movement"/>
    <property type="evidence" value="ECO:0007669"/>
    <property type="project" value="InterPro"/>
</dbReference>
<dbReference type="InterPro" id="IPR027640">
    <property type="entry name" value="Kinesin-like_fam"/>
</dbReference>
<dbReference type="PANTHER" id="PTHR47969:SF15">
    <property type="entry name" value="CHROMOSOME-ASSOCIATED KINESIN KIF4A-RELATED"/>
    <property type="match status" value="1"/>
</dbReference>
<evidence type="ECO:0000256" key="8">
    <source>
        <dbReference type="ARBA" id="ARBA00022840"/>
    </source>
</evidence>
<evidence type="ECO:0000256" key="7">
    <source>
        <dbReference type="ARBA" id="ARBA00022741"/>
    </source>
</evidence>
<dbReference type="GO" id="GO:0003777">
    <property type="term" value="F:microtubule motor activity"/>
    <property type="evidence" value="ECO:0007669"/>
    <property type="project" value="InterPro"/>
</dbReference>
<comment type="caution">
    <text evidence="21">The sequence shown here is derived from an EMBL/GenBank/DDBJ whole genome shotgun (WGS) entry which is preliminary data.</text>
</comment>
<evidence type="ECO:0000256" key="14">
    <source>
        <dbReference type="ARBA" id="ARBA00023212"/>
    </source>
</evidence>
<keyword evidence="8 17" id="KW-0067">ATP-binding</keyword>
<keyword evidence="14" id="KW-0206">Cytoskeleton</keyword>
<dbReference type="AlphaFoldDB" id="A0A8J2HIT5"/>
<protein>
    <submittedName>
        <fullName evidence="21">Similar to KIF4A: Chromosome-associated kinesin KIF4A (Homo sapiens)</fullName>
    </submittedName>
</protein>
<dbReference type="Gene3D" id="3.40.850.10">
    <property type="entry name" value="Kinesin motor domain"/>
    <property type="match status" value="1"/>
</dbReference>
<evidence type="ECO:0000313" key="21">
    <source>
        <dbReference type="EMBL" id="CAG5097221.1"/>
    </source>
</evidence>
<dbReference type="EMBL" id="CAJNRD030001121">
    <property type="protein sequence ID" value="CAG5097221.1"/>
    <property type="molecule type" value="Genomic_DNA"/>
</dbReference>
<dbReference type="GO" id="GO:0003677">
    <property type="term" value="F:DNA binding"/>
    <property type="evidence" value="ECO:0007669"/>
    <property type="project" value="UniProtKB-KW"/>
</dbReference>
<evidence type="ECO:0000256" key="10">
    <source>
        <dbReference type="ARBA" id="ARBA00023014"/>
    </source>
</evidence>
<dbReference type="SUPFAM" id="SSF52540">
    <property type="entry name" value="P-loop containing nucleoside triphosphate hydrolases"/>
    <property type="match status" value="1"/>
</dbReference>
<keyword evidence="10" id="KW-0411">Iron-sulfur</keyword>
<dbReference type="Proteomes" id="UP000786811">
    <property type="component" value="Unassembled WGS sequence"/>
</dbReference>
<evidence type="ECO:0000313" key="22">
    <source>
        <dbReference type="Proteomes" id="UP000786811"/>
    </source>
</evidence>
<keyword evidence="11 18" id="KW-0175">Coiled coil</keyword>
<evidence type="ECO:0000256" key="15">
    <source>
        <dbReference type="ARBA" id="ARBA00023242"/>
    </source>
</evidence>
<evidence type="ECO:0000256" key="5">
    <source>
        <dbReference type="ARBA" id="ARBA00022701"/>
    </source>
</evidence>
<evidence type="ECO:0000256" key="9">
    <source>
        <dbReference type="ARBA" id="ARBA00023004"/>
    </source>
</evidence>
<evidence type="ECO:0000256" key="3">
    <source>
        <dbReference type="ARBA" id="ARBA00004245"/>
    </source>
</evidence>
<evidence type="ECO:0000256" key="17">
    <source>
        <dbReference type="PROSITE-ProRule" id="PRU00283"/>
    </source>
</evidence>
<dbReference type="CDD" id="cd01372">
    <property type="entry name" value="KISc_KIF4"/>
    <property type="match status" value="1"/>
</dbReference>
<evidence type="ECO:0000256" key="13">
    <source>
        <dbReference type="ARBA" id="ARBA00023175"/>
    </source>
</evidence>
<name>A0A8J2HIT5_COTCN</name>
<evidence type="ECO:0000256" key="16">
    <source>
        <dbReference type="ARBA" id="ARBA00034078"/>
    </source>
</evidence>
<keyword evidence="5" id="KW-0493">Microtubule</keyword>
<feature type="coiled-coil region" evidence="18">
    <location>
        <begin position="520"/>
        <end position="650"/>
    </location>
</feature>
<feature type="compositionally biased region" description="Polar residues" evidence="19">
    <location>
        <begin position="477"/>
        <end position="486"/>
    </location>
</feature>
<feature type="coiled-coil region" evidence="18">
    <location>
        <begin position="768"/>
        <end position="809"/>
    </location>
</feature>
<evidence type="ECO:0000259" key="20">
    <source>
        <dbReference type="PROSITE" id="PS50067"/>
    </source>
</evidence>